<dbReference type="Gene3D" id="3.40.630.30">
    <property type="match status" value="1"/>
</dbReference>
<dbReference type="GO" id="GO:0005840">
    <property type="term" value="C:ribosome"/>
    <property type="evidence" value="ECO:0007669"/>
    <property type="project" value="UniProtKB-KW"/>
</dbReference>
<evidence type="ECO:0000259" key="1">
    <source>
        <dbReference type="PROSITE" id="PS51186"/>
    </source>
</evidence>
<name>A0A1I6VBA5_9RHOB</name>
<dbReference type="Gene3D" id="3.40.630.90">
    <property type="match status" value="1"/>
</dbReference>
<reference evidence="3" key="1">
    <citation type="submission" date="2016-10" db="EMBL/GenBank/DDBJ databases">
        <authorList>
            <person name="Varghese N."/>
            <person name="Submissions S."/>
        </authorList>
    </citation>
    <scope>NUCLEOTIDE SEQUENCE [LARGE SCALE GENOMIC DNA]</scope>
    <source>
        <strain evidence="3">DSM 26894</strain>
    </source>
</reference>
<dbReference type="Proteomes" id="UP000199392">
    <property type="component" value="Unassembled WGS sequence"/>
</dbReference>
<keyword evidence="3" id="KW-1185">Reference proteome</keyword>
<feature type="domain" description="N-acetyltransferase" evidence="1">
    <location>
        <begin position="1"/>
        <end position="134"/>
    </location>
</feature>
<accession>A0A1I6VBA5</accession>
<sequence length="275" mass="29598">MMLRTMTRADLDRALDWAAEEGWNPGLEDLDVFYDTDPEGFFCAELGGNMAAAISVVNHTDSLAFLGLYLCAPAYRGQGIAHALWLHALKHAGERTVGLDGVPAQQENYRKSGFVLAGQTKRYAGALRAGHGKGVTSASAADHPLLIEMERRSCGYAKPAFCAAWLEPEQTRYTLVHRSNGAADGFLTLRRCRDGWKIGPLCAPDLDVARALLEAAAQHSGDEQVMIDLPSGSAALAEHCLDMGLEPMFHTARMYRGPAPLPGPGLHAVATLELG</sequence>
<dbReference type="PROSITE" id="PS51186">
    <property type="entry name" value="GNAT"/>
    <property type="match status" value="1"/>
</dbReference>
<dbReference type="PANTHER" id="PTHR47237:SF1">
    <property type="entry name" value="SLL0310 PROTEIN"/>
    <property type="match status" value="1"/>
</dbReference>
<dbReference type="SUPFAM" id="SSF55729">
    <property type="entry name" value="Acyl-CoA N-acyltransferases (Nat)"/>
    <property type="match status" value="1"/>
</dbReference>
<dbReference type="InterPro" id="IPR000182">
    <property type="entry name" value="GNAT_dom"/>
</dbReference>
<dbReference type="InterPro" id="IPR016181">
    <property type="entry name" value="Acyl_CoA_acyltransferase"/>
</dbReference>
<proteinExistence type="predicted"/>
<dbReference type="GO" id="GO:0016747">
    <property type="term" value="F:acyltransferase activity, transferring groups other than amino-acyl groups"/>
    <property type="evidence" value="ECO:0007669"/>
    <property type="project" value="InterPro"/>
</dbReference>
<dbReference type="Pfam" id="PF18014">
    <property type="entry name" value="Acetyltransf_18"/>
    <property type="match status" value="1"/>
</dbReference>
<dbReference type="AlphaFoldDB" id="A0A1I6VBA5"/>
<dbReference type="PANTHER" id="PTHR47237">
    <property type="entry name" value="SLL0310 PROTEIN"/>
    <property type="match status" value="1"/>
</dbReference>
<dbReference type="EMBL" id="FOZW01000010">
    <property type="protein sequence ID" value="SFT10947.1"/>
    <property type="molecule type" value="Genomic_DNA"/>
</dbReference>
<dbReference type="STRING" id="311180.SAMN04488050_110187"/>
<evidence type="ECO:0000313" key="3">
    <source>
        <dbReference type="Proteomes" id="UP000199392"/>
    </source>
</evidence>
<protein>
    <submittedName>
        <fullName evidence="2">Ribosomal protein S18 acetylase RimI</fullName>
    </submittedName>
</protein>
<dbReference type="CDD" id="cd04301">
    <property type="entry name" value="NAT_SF"/>
    <property type="match status" value="1"/>
</dbReference>
<dbReference type="InterPro" id="IPR052729">
    <property type="entry name" value="Acyl/Acetyltrans_Enzymes"/>
</dbReference>
<evidence type="ECO:0000313" key="2">
    <source>
        <dbReference type="EMBL" id="SFT10947.1"/>
    </source>
</evidence>
<dbReference type="Pfam" id="PF00583">
    <property type="entry name" value="Acetyltransf_1"/>
    <property type="match status" value="1"/>
</dbReference>
<organism evidence="2 3">
    <name type="scientific">Alloyangia pacifica</name>
    <dbReference type="NCBI Taxonomy" id="311180"/>
    <lineage>
        <taxon>Bacteria</taxon>
        <taxon>Pseudomonadati</taxon>
        <taxon>Pseudomonadota</taxon>
        <taxon>Alphaproteobacteria</taxon>
        <taxon>Rhodobacterales</taxon>
        <taxon>Roseobacteraceae</taxon>
        <taxon>Alloyangia</taxon>
    </lineage>
</organism>
<dbReference type="InterPro" id="IPR041496">
    <property type="entry name" value="YitH/HolE_GNAT"/>
</dbReference>
<keyword evidence="2" id="KW-0689">Ribosomal protein</keyword>
<keyword evidence="2" id="KW-0687">Ribonucleoprotein</keyword>
<gene>
    <name evidence="2" type="ORF">SAMN04488050_110187</name>
</gene>